<comment type="caution">
    <text evidence="1">The sequence shown here is derived from an EMBL/GenBank/DDBJ whole genome shotgun (WGS) entry which is preliminary data.</text>
</comment>
<name>A0ABS9BHV7_9BACT</name>
<dbReference type="EMBL" id="JAKEVY010000002">
    <property type="protein sequence ID" value="MCF1715175.1"/>
    <property type="molecule type" value="Genomic_DNA"/>
</dbReference>
<proteinExistence type="predicted"/>
<organism evidence="1 2">
    <name type="scientific">Flavihumibacter fluminis</name>
    <dbReference type="NCBI Taxonomy" id="2909236"/>
    <lineage>
        <taxon>Bacteria</taxon>
        <taxon>Pseudomonadati</taxon>
        <taxon>Bacteroidota</taxon>
        <taxon>Chitinophagia</taxon>
        <taxon>Chitinophagales</taxon>
        <taxon>Chitinophagaceae</taxon>
        <taxon>Flavihumibacter</taxon>
    </lineage>
</organism>
<dbReference type="Proteomes" id="UP001200145">
    <property type="component" value="Unassembled WGS sequence"/>
</dbReference>
<dbReference type="RefSeq" id="WP_234866122.1">
    <property type="nucleotide sequence ID" value="NZ_JAKEVY010000002.1"/>
</dbReference>
<sequence>MKKIWLVSLFVFLYGLIEAQPAGPALKLKEYPLDTAGNYRLTPTGTPALYAGEGLHYLQPLYEYFKQTVSGFDKNRLARHLAMAGDYLLANYYLEQSYDSMMAIGYEDVKKYLDTMGKLQLLDARSYILQQAAKERVVLFNENAAQLQQRAYFYTLLEDFYKLGYRYLSIYWLSPLVNPATAPVSKFLGYQVADPIAGEIVRKAKQLGFTLIAYGDSSMTRNTGNVQDAVQASRLAALLQQDTAAKILVLDEQAHIAERPIGNFTPMGTVLKRLTGIDPFTIDQTELCSGSSFEYGRYFYRELVKRIPVEQVSVVTRGKQPVSLLENDLYDVQLLFPPVQEKYGRADWLTLLGSRKLAAVQPAHRDLFLVQAYYKEETFRNLLPTLIPADQTYLTDRDGYYRLYLQPGQYTLIFRDLHYQVVAERDLEVK</sequence>
<reference evidence="1 2" key="1">
    <citation type="submission" date="2022-01" db="EMBL/GenBank/DDBJ databases">
        <title>Flavihumibacter sp. nov., isolated from sediment of a river.</title>
        <authorList>
            <person name="Liu H."/>
        </authorList>
    </citation>
    <scope>NUCLEOTIDE SEQUENCE [LARGE SCALE GENOMIC DNA]</scope>
    <source>
        <strain evidence="1 2">RY-1</strain>
    </source>
</reference>
<keyword evidence="2" id="KW-1185">Reference proteome</keyword>
<protein>
    <submittedName>
        <fullName evidence="1">Uncharacterized protein</fullName>
    </submittedName>
</protein>
<evidence type="ECO:0000313" key="2">
    <source>
        <dbReference type="Proteomes" id="UP001200145"/>
    </source>
</evidence>
<evidence type="ECO:0000313" key="1">
    <source>
        <dbReference type="EMBL" id="MCF1715175.1"/>
    </source>
</evidence>
<accession>A0ABS9BHV7</accession>
<gene>
    <name evidence="1" type="ORF">L0U88_11115</name>
</gene>